<feature type="transmembrane region" description="Helical" evidence="1">
    <location>
        <begin position="93"/>
        <end position="114"/>
    </location>
</feature>
<dbReference type="HOGENOM" id="CLU_050521_1_0_9"/>
<dbReference type="NCBIfam" id="TIGR02876">
    <property type="entry name" value="spore_yqfD"/>
    <property type="match status" value="1"/>
</dbReference>
<accession>A0A0D1BXU2</accession>
<evidence type="ECO:0000313" key="3">
    <source>
        <dbReference type="Proteomes" id="UP000032250"/>
    </source>
</evidence>
<dbReference type="PATRIC" id="fig|1379739.3.peg.3301"/>
<proteinExistence type="predicted"/>
<organism evidence="2 3">
    <name type="scientific">Clostridium botulinum B2 450</name>
    <dbReference type="NCBI Taxonomy" id="1379739"/>
    <lineage>
        <taxon>Bacteria</taxon>
        <taxon>Bacillati</taxon>
        <taxon>Bacillota</taxon>
        <taxon>Clostridia</taxon>
        <taxon>Eubacteriales</taxon>
        <taxon>Clostridiaceae</taxon>
        <taxon>Clostridium</taxon>
    </lineage>
</organism>
<dbReference type="AlphaFoldDB" id="A0A0D1BXU2"/>
<reference evidence="2 3" key="1">
    <citation type="submission" date="2014-06" db="EMBL/GenBank/DDBJ databases">
        <title>Genome characterization of distinct group I Clostridium botulinum lineages.</title>
        <authorList>
            <person name="Giordani F."/>
            <person name="Anselmo A."/>
            <person name="Fillo S."/>
            <person name="Palozzi A.M."/>
            <person name="Fortunato A."/>
            <person name="Gentile B."/>
            <person name="Ciammaruconi A."/>
            <person name="Anniballi F."/>
            <person name="De Medici D."/>
            <person name="Lista F."/>
        </authorList>
    </citation>
    <scope>NUCLEOTIDE SEQUENCE [LARGE SCALE GENOMIC DNA]</scope>
    <source>
        <strain evidence="2 3">B2 450</strain>
    </source>
</reference>
<protein>
    <submittedName>
        <fullName evidence="2">Stage IV sporulation protein</fullName>
    </submittedName>
</protein>
<evidence type="ECO:0000313" key="2">
    <source>
        <dbReference type="EMBL" id="KIS24737.1"/>
    </source>
</evidence>
<dbReference type="EMBL" id="JXSU01000007">
    <property type="protein sequence ID" value="KIS24737.1"/>
    <property type="molecule type" value="Genomic_DNA"/>
</dbReference>
<name>A0A0D1BXU2_CLOBO</name>
<dbReference type="Pfam" id="PF06898">
    <property type="entry name" value="YqfD"/>
    <property type="match status" value="1"/>
</dbReference>
<gene>
    <name evidence="2" type="ORF">N495_14540</name>
</gene>
<comment type="caution">
    <text evidence="2">The sequence shown here is derived from an EMBL/GenBank/DDBJ whole genome shotgun (WGS) entry which is preliminary data.</text>
</comment>
<dbReference type="PIRSF" id="PIRSF029895">
    <property type="entry name" value="SpoIV"/>
    <property type="match status" value="1"/>
</dbReference>
<dbReference type="Proteomes" id="UP000032250">
    <property type="component" value="Unassembled WGS sequence"/>
</dbReference>
<keyword evidence="1" id="KW-0812">Transmembrane</keyword>
<sequence>MKGLKQMKFDKYKNATMTIEIQSMIPERFINLLWRNGVKVKNVVKINVTTFVLNIDLKDYAVMDDIARRTGTKVKIVKRKGISFLVLFLKRRFSLVIGIFIFSFIIYFMSTFIWDIDITSTNGVTPYEIRQQLKQYGVKPGINKNAIDVYKIEEKLVKDIDNIMWVKARIEGGKLVIKAEERQSPPIIVKEDEPCDLVAKKDGEIQRVYTTSGSAIVQNGDIVKKGDILIKGEQGKEGETYEVHSEGKVFARTFYEEIKTINTYRIKRKRTGKKIERIYINFKGKKLYLKKTINKFKKYDRIENNKLFITKETLYEVKETKEDINLKKTIDEENEKIYKNITKNLDKSVKIVDKITNYSPEGESCKIRMLIIAEEDIAVPQKIEITDKEEDS</sequence>
<keyword evidence="1" id="KW-1133">Transmembrane helix</keyword>
<dbReference type="InterPro" id="IPR010690">
    <property type="entry name" value="YqfD"/>
</dbReference>
<evidence type="ECO:0000256" key="1">
    <source>
        <dbReference type="SAM" id="Phobius"/>
    </source>
</evidence>
<keyword evidence="1" id="KW-0472">Membrane</keyword>